<evidence type="ECO:0000313" key="3">
    <source>
        <dbReference type="Proteomes" id="UP000244013"/>
    </source>
</evidence>
<evidence type="ECO:0000313" key="1">
    <source>
        <dbReference type="EMBL" id="PTW43435.1"/>
    </source>
</evidence>
<reference evidence="2 3" key="1">
    <citation type="submission" date="2018-04" db="EMBL/GenBank/DDBJ databases">
        <title>Genomic Encyclopedia of Type Strains, Phase III (KMG-III): the genomes of soil and plant-associated and newly described type strains.</title>
        <authorList>
            <person name="Whitman W."/>
        </authorList>
    </citation>
    <scope>NUCLEOTIDE SEQUENCE [LARGE SCALE GENOMIC DNA]</scope>
    <source>
        <strain evidence="2 3">MA-olki</strain>
    </source>
</reference>
<dbReference type="SUPFAM" id="SSF51735">
    <property type="entry name" value="NAD(P)-binding Rossmann-fold domains"/>
    <property type="match status" value="1"/>
</dbReference>
<dbReference type="InterPro" id="IPR036291">
    <property type="entry name" value="NAD(P)-bd_dom_sf"/>
</dbReference>
<dbReference type="AlphaFoldDB" id="A0A2T5TWA9"/>
<dbReference type="RefSeq" id="WP_244187240.1">
    <property type="nucleotide sequence ID" value="NZ_QAYE01000019.1"/>
</dbReference>
<proteinExistence type="predicted"/>
<dbReference type="EMBL" id="QAYE01000022">
    <property type="protein sequence ID" value="PTW43435.1"/>
    <property type="molecule type" value="Genomic_DNA"/>
</dbReference>
<dbReference type="EMBL" id="QAYE01000019">
    <property type="protein sequence ID" value="PTW43548.1"/>
    <property type="molecule type" value="Genomic_DNA"/>
</dbReference>
<protein>
    <recommendedName>
        <fullName evidence="4">Enoyl-ACP reductase-like protein</fullName>
    </recommendedName>
</protein>
<name>A0A2T5TWA9_9SPHN</name>
<organism evidence="2 3">
    <name type="scientific">Sphingomonas faeni</name>
    <dbReference type="NCBI Taxonomy" id="185950"/>
    <lineage>
        <taxon>Bacteria</taxon>
        <taxon>Pseudomonadati</taxon>
        <taxon>Pseudomonadota</taxon>
        <taxon>Alphaproteobacteria</taxon>
        <taxon>Sphingomonadales</taxon>
        <taxon>Sphingomonadaceae</taxon>
        <taxon>Sphingomonas</taxon>
    </lineage>
</organism>
<gene>
    <name evidence="2" type="ORF">C8J25_11923</name>
    <name evidence="1" type="ORF">C8J25_12215</name>
</gene>
<feature type="non-terminal residue" evidence="2">
    <location>
        <position position="1"/>
    </location>
</feature>
<dbReference type="Pfam" id="PF13561">
    <property type="entry name" value="adh_short_C2"/>
    <property type="match status" value="1"/>
</dbReference>
<dbReference type="GeneID" id="91008165"/>
<evidence type="ECO:0008006" key="4">
    <source>
        <dbReference type="Google" id="ProtNLM"/>
    </source>
</evidence>
<dbReference type="Gene3D" id="3.40.50.720">
    <property type="entry name" value="NAD(P)-binding Rossmann-like Domain"/>
    <property type="match status" value="1"/>
</dbReference>
<sequence length="36" mass="3617">WGDASDLGGAAVFLSSAAANYVQGHILAVDGGWLAR</sequence>
<evidence type="ECO:0000313" key="2">
    <source>
        <dbReference type="EMBL" id="PTW43548.1"/>
    </source>
</evidence>
<accession>A0A2T5TWA9</accession>
<dbReference type="Proteomes" id="UP000244013">
    <property type="component" value="Unassembled WGS sequence"/>
</dbReference>
<comment type="caution">
    <text evidence="2">The sequence shown here is derived from an EMBL/GenBank/DDBJ whole genome shotgun (WGS) entry which is preliminary data.</text>
</comment>
<dbReference type="InterPro" id="IPR002347">
    <property type="entry name" value="SDR_fam"/>
</dbReference>